<evidence type="ECO:0000313" key="1">
    <source>
        <dbReference type="EMBL" id="CAG8592094.1"/>
    </source>
</evidence>
<comment type="caution">
    <text evidence="1">The sequence shown here is derived from an EMBL/GenBank/DDBJ whole genome shotgun (WGS) entry which is preliminary data.</text>
</comment>
<proteinExistence type="predicted"/>
<name>A0ACA9MK02_9GLOM</name>
<accession>A0ACA9MK02</accession>
<sequence length="102" mass="11813">KMSQKKLMIQGKLDDEQKEKHKPCKVCLYCKMHLQDEEKNRVIDHDHITGRFRGPAHSGCNLKLQIDSETIKILVLFCNGSGYDFHHLIQEIAKVTDKKIVP</sequence>
<reference evidence="1" key="1">
    <citation type="submission" date="2021-06" db="EMBL/GenBank/DDBJ databases">
        <authorList>
            <person name="Kallberg Y."/>
            <person name="Tangrot J."/>
            <person name="Rosling A."/>
        </authorList>
    </citation>
    <scope>NUCLEOTIDE SEQUENCE</scope>
    <source>
        <strain evidence="1">IL203A</strain>
    </source>
</reference>
<dbReference type="Proteomes" id="UP000789702">
    <property type="component" value="Unassembled WGS sequence"/>
</dbReference>
<protein>
    <submittedName>
        <fullName evidence="1">11190_t:CDS:1</fullName>
    </submittedName>
</protein>
<keyword evidence="2" id="KW-1185">Reference proteome</keyword>
<feature type="non-terminal residue" evidence="1">
    <location>
        <position position="1"/>
    </location>
</feature>
<evidence type="ECO:0000313" key="2">
    <source>
        <dbReference type="Proteomes" id="UP000789702"/>
    </source>
</evidence>
<organism evidence="1 2">
    <name type="scientific">Dentiscutata heterogama</name>
    <dbReference type="NCBI Taxonomy" id="1316150"/>
    <lineage>
        <taxon>Eukaryota</taxon>
        <taxon>Fungi</taxon>
        <taxon>Fungi incertae sedis</taxon>
        <taxon>Mucoromycota</taxon>
        <taxon>Glomeromycotina</taxon>
        <taxon>Glomeromycetes</taxon>
        <taxon>Diversisporales</taxon>
        <taxon>Gigasporaceae</taxon>
        <taxon>Dentiscutata</taxon>
    </lineage>
</organism>
<gene>
    <name evidence="1" type="ORF">DHETER_LOCUS6901</name>
</gene>
<dbReference type="EMBL" id="CAJVPU010009176">
    <property type="protein sequence ID" value="CAG8592094.1"/>
    <property type="molecule type" value="Genomic_DNA"/>
</dbReference>